<dbReference type="Proteomes" id="UP000464865">
    <property type="component" value="Chromosome M15-11"/>
</dbReference>
<organism evidence="1 2">
    <name type="scientific">Rhizobium oryzihabitans</name>
    <dbReference type="NCBI Taxonomy" id="2267833"/>
    <lineage>
        <taxon>Bacteria</taxon>
        <taxon>Pseudomonadati</taxon>
        <taxon>Pseudomonadota</taxon>
        <taxon>Alphaproteobacteria</taxon>
        <taxon>Hyphomicrobiales</taxon>
        <taxon>Rhizobiaceae</taxon>
        <taxon>Rhizobium/Agrobacterium group</taxon>
        <taxon>Rhizobium</taxon>
    </lineage>
</organism>
<accession>A0A7L5BE38</accession>
<dbReference type="KEGG" id="roy:G3A56_02405"/>
<reference evidence="1 2" key="1">
    <citation type="submission" date="2020-02" db="EMBL/GenBank/DDBJ databases">
        <title>Plant-Promoting Endophytic Bacterium Rhizobium oryzihabitans sp. nov., Isolated from the Root of Rice.</title>
        <authorList>
            <person name="zhao J."/>
            <person name="Zhang G."/>
        </authorList>
    </citation>
    <scope>NUCLEOTIDE SEQUENCE [LARGE SCALE GENOMIC DNA]</scope>
    <source>
        <strain evidence="1 2">M15</strain>
    </source>
</reference>
<keyword evidence="2" id="KW-1185">Reference proteome</keyword>
<evidence type="ECO:0000313" key="2">
    <source>
        <dbReference type="Proteomes" id="UP000464865"/>
    </source>
</evidence>
<evidence type="ECO:0000313" key="1">
    <source>
        <dbReference type="EMBL" id="QIB36983.1"/>
    </source>
</evidence>
<dbReference type="EMBL" id="CP048632">
    <property type="protein sequence ID" value="QIB36983.1"/>
    <property type="molecule type" value="Genomic_DNA"/>
</dbReference>
<name>A0A7L5BE38_9HYPH</name>
<sequence>MTARMDKILAAKRHIEGRLGDIIEKNFDESGGALEAAGTFTALLEAYRAVEIAEIGEKQAERDENMASYTRNIMGIDK</sequence>
<dbReference type="AlphaFoldDB" id="A0A7L5BE38"/>
<proteinExistence type="predicted"/>
<dbReference type="RefSeq" id="WP_164056131.1">
    <property type="nucleotide sequence ID" value="NZ_CP048632.1"/>
</dbReference>
<gene>
    <name evidence="1" type="ORF">G3A56_02405</name>
</gene>
<protein>
    <submittedName>
        <fullName evidence="1">Uncharacterized protein</fullName>
    </submittedName>
</protein>